<dbReference type="GO" id="GO:0005634">
    <property type="term" value="C:nucleus"/>
    <property type="evidence" value="ECO:0007669"/>
    <property type="project" value="UniProtKB-ARBA"/>
</dbReference>
<accession>A0AAN8VVC6</accession>
<dbReference type="PROSITE" id="PS51805">
    <property type="entry name" value="EPHD"/>
    <property type="match status" value="1"/>
</dbReference>
<name>A0AAN8VVC6_9MAGN</name>
<keyword evidence="1" id="KW-0479">Metal-binding</keyword>
<dbReference type="InterPro" id="IPR001965">
    <property type="entry name" value="Znf_PHD"/>
</dbReference>
<evidence type="ECO:0000256" key="1">
    <source>
        <dbReference type="ARBA" id="ARBA00022723"/>
    </source>
</evidence>
<dbReference type="InterPro" id="IPR034732">
    <property type="entry name" value="EPHD"/>
</dbReference>
<dbReference type="PANTHER" id="PTHR13793">
    <property type="entry name" value="PHD FINGER PROTEINS"/>
    <property type="match status" value="1"/>
</dbReference>
<evidence type="ECO:0000313" key="8">
    <source>
        <dbReference type="Proteomes" id="UP001370490"/>
    </source>
</evidence>
<reference evidence="7 8" key="1">
    <citation type="submission" date="2023-12" db="EMBL/GenBank/DDBJ databases">
        <title>A high-quality genome assembly for Dillenia turbinata (Dilleniales).</title>
        <authorList>
            <person name="Chanderbali A."/>
        </authorList>
    </citation>
    <scope>NUCLEOTIDE SEQUENCE [LARGE SCALE GENOMIC DNA]</scope>
    <source>
        <strain evidence="7">LSX21</strain>
        <tissue evidence="7">Leaf</tissue>
    </source>
</reference>
<dbReference type="Proteomes" id="UP001370490">
    <property type="component" value="Unassembled WGS sequence"/>
</dbReference>
<dbReference type="GO" id="GO:0008270">
    <property type="term" value="F:zinc ion binding"/>
    <property type="evidence" value="ECO:0007669"/>
    <property type="project" value="UniProtKB-KW"/>
</dbReference>
<evidence type="ECO:0008006" key="9">
    <source>
        <dbReference type="Google" id="ProtNLM"/>
    </source>
</evidence>
<evidence type="ECO:0000256" key="3">
    <source>
        <dbReference type="ARBA" id="ARBA00022833"/>
    </source>
</evidence>
<dbReference type="Pfam" id="PF13831">
    <property type="entry name" value="PHD_2"/>
    <property type="match status" value="1"/>
</dbReference>
<dbReference type="GO" id="GO:0006357">
    <property type="term" value="P:regulation of transcription by RNA polymerase II"/>
    <property type="evidence" value="ECO:0007669"/>
    <property type="project" value="TreeGrafter"/>
</dbReference>
<dbReference type="CDD" id="cd15492">
    <property type="entry name" value="PHD_BRPF_JADE_like"/>
    <property type="match status" value="1"/>
</dbReference>
<dbReference type="SUPFAM" id="SSF57903">
    <property type="entry name" value="FYVE/PHD zinc finger"/>
    <property type="match status" value="1"/>
</dbReference>
<feature type="domain" description="PHD-type" evidence="6">
    <location>
        <begin position="195"/>
        <end position="307"/>
    </location>
</feature>
<dbReference type="PANTHER" id="PTHR13793:SF148">
    <property type="entry name" value="RING_FYVE_PHD ZINC FINGER SUPERFAMILY PROTEIN"/>
    <property type="match status" value="1"/>
</dbReference>
<dbReference type="InterPro" id="IPR013083">
    <property type="entry name" value="Znf_RING/FYVE/PHD"/>
</dbReference>
<feature type="domain" description="PHD-type" evidence="5">
    <location>
        <begin position="136"/>
        <end position="186"/>
    </location>
</feature>
<dbReference type="AlphaFoldDB" id="A0AAN8VVC6"/>
<proteinExistence type="predicted"/>
<dbReference type="InterPro" id="IPR011011">
    <property type="entry name" value="Znf_FYVE_PHD"/>
</dbReference>
<dbReference type="PROSITE" id="PS50016">
    <property type="entry name" value="ZF_PHD_2"/>
    <property type="match status" value="1"/>
</dbReference>
<dbReference type="SMART" id="SM00249">
    <property type="entry name" value="PHD"/>
    <property type="match status" value="2"/>
</dbReference>
<comment type="caution">
    <text evidence="7">The sequence shown here is derived from an EMBL/GenBank/DDBJ whole genome shotgun (WGS) entry which is preliminary data.</text>
</comment>
<gene>
    <name evidence="7" type="ORF">RJ641_034262</name>
</gene>
<dbReference type="InterPro" id="IPR050701">
    <property type="entry name" value="Histone_Mod_Regulator"/>
</dbReference>
<protein>
    <recommendedName>
        <fullName evidence="9">Protein Jade-1</fullName>
    </recommendedName>
</protein>
<dbReference type="Pfam" id="PF13832">
    <property type="entry name" value="zf-HC5HC2H_2"/>
    <property type="match status" value="1"/>
</dbReference>
<evidence type="ECO:0000313" key="7">
    <source>
        <dbReference type="EMBL" id="KAK6934107.1"/>
    </source>
</evidence>
<evidence type="ECO:0000259" key="6">
    <source>
        <dbReference type="PROSITE" id="PS51805"/>
    </source>
</evidence>
<dbReference type="EMBL" id="JBAMMX010000008">
    <property type="protein sequence ID" value="KAK6934107.1"/>
    <property type="molecule type" value="Genomic_DNA"/>
</dbReference>
<keyword evidence="8" id="KW-1185">Reference proteome</keyword>
<evidence type="ECO:0000259" key="5">
    <source>
        <dbReference type="PROSITE" id="PS50016"/>
    </source>
</evidence>
<keyword evidence="3" id="KW-0862">Zinc</keyword>
<evidence type="ECO:0000256" key="2">
    <source>
        <dbReference type="ARBA" id="ARBA00022771"/>
    </source>
</evidence>
<dbReference type="Gene3D" id="3.30.40.10">
    <property type="entry name" value="Zinc/RING finger domain, C3HC4 (zinc finger)"/>
    <property type="match status" value="2"/>
</dbReference>
<sequence length="328" mass="37029">MENCKFQGLPPLKRFRFLQQKEDEENQATFLPLPAKKRKESREISIIRGTTCTSTYCLPTKKRVWALQPNGSPTKPPPAPLDLNIEYNPQIEEKEEESENPEVEIEIPIQNEDVQLQGVEEFKEAKNLNNTDDDDGIVCAICDSTDGDPSDPIVLCDGCDLMAHTTCYGIKDLPEDDWFCSQCLFRNENGKNMKTPSCCLCPMSDGALKPTTDGRWAHVVCALYVPEVFFKDPESREGIDCSMIPQKRWDGICYLCKSASGCVLNCSEPKCPLAFHVTCGMEEDLHIEYKTGRNKSAIVAGFCKPHTELWEKQQQTGKFRIVARDESK</sequence>
<organism evidence="7 8">
    <name type="scientific">Dillenia turbinata</name>
    <dbReference type="NCBI Taxonomy" id="194707"/>
    <lineage>
        <taxon>Eukaryota</taxon>
        <taxon>Viridiplantae</taxon>
        <taxon>Streptophyta</taxon>
        <taxon>Embryophyta</taxon>
        <taxon>Tracheophyta</taxon>
        <taxon>Spermatophyta</taxon>
        <taxon>Magnoliopsida</taxon>
        <taxon>eudicotyledons</taxon>
        <taxon>Gunneridae</taxon>
        <taxon>Pentapetalae</taxon>
        <taxon>Dilleniales</taxon>
        <taxon>Dilleniaceae</taxon>
        <taxon>Dillenia</taxon>
    </lineage>
</organism>
<dbReference type="InterPro" id="IPR019787">
    <property type="entry name" value="Znf_PHD-finger"/>
</dbReference>
<keyword evidence="2 4" id="KW-0863">Zinc-finger</keyword>
<evidence type="ECO:0000256" key="4">
    <source>
        <dbReference type="PROSITE-ProRule" id="PRU00146"/>
    </source>
</evidence>